<gene>
    <name evidence="3" type="ORF">COV07_02185</name>
</gene>
<dbReference type="InterPro" id="IPR050194">
    <property type="entry name" value="Glycosyltransferase_grp1"/>
</dbReference>
<evidence type="ECO:0000259" key="1">
    <source>
        <dbReference type="Pfam" id="PF00534"/>
    </source>
</evidence>
<comment type="caution">
    <text evidence="3">The sequence shown here is derived from an EMBL/GenBank/DDBJ whole genome shotgun (WGS) entry which is preliminary data.</text>
</comment>
<dbReference type="Proteomes" id="UP000230833">
    <property type="component" value="Unassembled WGS sequence"/>
</dbReference>
<evidence type="ECO:0008006" key="5">
    <source>
        <dbReference type="Google" id="ProtNLM"/>
    </source>
</evidence>
<dbReference type="Pfam" id="PF00534">
    <property type="entry name" value="Glycos_transf_1"/>
    <property type="match status" value="1"/>
</dbReference>
<protein>
    <recommendedName>
        <fullName evidence="5">Glycosyl transferase family 1</fullName>
    </recommendedName>
</protein>
<dbReference type="InterPro" id="IPR001296">
    <property type="entry name" value="Glyco_trans_1"/>
</dbReference>
<dbReference type="PANTHER" id="PTHR45947">
    <property type="entry name" value="SULFOQUINOVOSYL TRANSFERASE SQD2"/>
    <property type="match status" value="1"/>
</dbReference>
<feature type="domain" description="Glycosyl transferase family 1" evidence="1">
    <location>
        <begin position="212"/>
        <end position="369"/>
    </location>
</feature>
<proteinExistence type="predicted"/>
<dbReference type="EMBL" id="PCYL01000027">
    <property type="protein sequence ID" value="PIR46851.1"/>
    <property type="molecule type" value="Genomic_DNA"/>
</dbReference>
<dbReference type="InterPro" id="IPR028098">
    <property type="entry name" value="Glyco_trans_4-like_N"/>
</dbReference>
<evidence type="ECO:0000313" key="3">
    <source>
        <dbReference type="EMBL" id="PIR46851.1"/>
    </source>
</evidence>
<feature type="domain" description="Glycosyltransferase subfamily 4-like N-terminal" evidence="2">
    <location>
        <begin position="15"/>
        <end position="193"/>
    </location>
</feature>
<reference evidence="3 4" key="1">
    <citation type="submission" date="2017-09" db="EMBL/GenBank/DDBJ databases">
        <title>Depth-based differentiation of microbial function through sediment-hosted aquifers and enrichment of novel symbionts in the deep terrestrial subsurface.</title>
        <authorList>
            <person name="Probst A.J."/>
            <person name="Ladd B."/>
            <person name="Jarett J.K."/>
            <person name="Geller-Mcgrath D.E."/>
            <person name="Sieber C.M."/>
            <person name="Emerson J.B."/>
            <person name="Anantharaman K."/>
            <person name="Thomas B.C."/>
            <person name="Malmstrom R."/>
            <person name="Stieglmeier M."/>
            <person name="Klingl A."/>
            <person name="Woyke T."/>
            <person name="Ryan C.M."/>
            <person name="Banfield J.F."/>
        </authorList>
    </citation>
    <scope>NUCLEOTIDE SEQUENCE [LARGE SCALE GENOMIC DNA]</scope>
    <source>
        <strain evidence="3">CG10_big_fil_rev_8_21_14_0_10_45_14</strain>
    </source>
</reference>
<accession>A0A2H0RJW3</accession>
<evidence type="ECO:0000259" key="2">
    <source>
        <dbReference type="Pfam" id="PF13439"/>
    </source>
</evidence>
<dbReference type="AlphaFoldDB" id="A0A2H0RJW3"/>
<name>A0A2H0RJW3_9BACT</name>
<sequence>MKIAFFADVFHPELSGIAESILLTGSELLRRGHDLDFYVPRYGEREYSLSSVIDKEPYIPGNGEIIRLPSKSFPGPTTVGRMVFPDLIHGYKTDKKYDIIHTHTFFGAGLDALILAKRQKTVLVGTNHTYIESFVDYSPLKTKWLKKIAVNYVRWYYDKCRIVSTPSSFLTNHMKKIGSRTELFSISNPIAPELFKKASEVASVRAKYGLSSFTVLYSGRLAPEKNVITLMKAFVPFVKKVKGASLVFVGLGDEKDKILATAKGEGLLDKVLVLGPYIGAERHKLFDLYRAADVFAFPSTSDTQSMVTIEAFAAYTPAIVAEVGPLPDLVREGRGITFPPENIKKLTEALLYVYENPKELRKMGEKAREYADNFTVEKVADEWERRYNSLI</sequence>
<dbReference type="Pfam" id="PF13439">
    <property type="entry name" value="Glyco_transf_4"/>
    <property type="match status" value="1"/>
</dbReference>
<dbReference type="PANTHER" id="PTHR45947:SF3">
    <property type="entry name" value="SULFOQUINOVOSYL TRANSFERASE SQD2"/>
    <property type="match status" value="1"/>
</dbReference>
<evidence type="ECO:0000313" key="4">
    <source>
        <dbReference type="Proteomes" id="UP000230833"/>
    </source>
</evidence>
<dbReference type="Gene3D" id="3.40.50.2000">
    <property type="entry name" value="Glycogen Phosphorylase B"/>
    <property type="match status" value="2"/>
</dbReference>
<dbReference type="SUPFAM" id="SSF53756">
    <property type="entry name" value="UDP-Glycosyltransferase/glycogen phosphorylase"/>
    <property type="match status" value="1"/>
</dbReference>
<dbReference type="GO" id="GO:0016757">
    <property type="term" value="F:glycosyltransferase activity"/>
    <property type="evidence" value="ECO:0007669"/>
    <property type="project" value="InterPro"/>
</dbReference>
<organism evidence="3 4">
    <name type="scientific">Candidatus Vogelbacteria bacterium CG10_big_fil_rev_8_21_14_0_10_45_14</name>
    <dbReference type="NCBI Taxonomy" id="1975042"/>
    <lineage>
        <taxon>Bacteria</taxon>
        <taxon>Candidatus Vogeliibacteriota</taxon>
    </lineage>
</organism>